<dbReference type="NCBIfam" id="TIGR02564">
    <property type="entry name" value="cas_Csy1"/>
    <property type="match status" value="1"/>
</dbReference>
<proteinExistence type="predicted"/>
<accession>A0AAE2WFR7</accession>
<organism evidence="1 2">
    <name type="scientific">Pectobacterium brasiliense</name>
    <dbReference type="NCBI Taxonomy" id="180957"/>
    <lineage>
        <taxon>Bacteria</taxon>
        <taxon>Pseudomonadati</taxon>
        <taxon>Pseudomonadota</taxon>
        <taxon>Gammaproteobacteria</taxon>
        <taxon>Enterobacterales</taxon>
        <taxon>Pectobacteriaceae</taxon>
        <taxon>Pectobacterium</taxon>
    </lineage>
</organism>
<reference evidence="1" key="1">
    <citation type="submission" date="2020-07" db="EMBL/GenBank/DDBJ databases">
        <title>A pangenomic view of the genus Pectobacterium provides insights into genome organization, phylogeny, and virulence.</title>
        <authorList>
            <person name="Jonkheer E."/>
            <person name="Brankovics B."/>
            <person name="Houwers I."/>
            <person name="Van Der Wolf J."/>
            <person name="Bonants P."/>
            <person name="Vreeburg R."/>
            <person name="Bollema R."/>
            <person name="De Haan J."/>
            <person name="Berke L."/>
            <person name="De Ridder D."/>
            <person name="Smit S."/>
            <person name="Van Der Lee T.A.J."/>
        </authorList>
    </citation>
    <scope>NUCLEOTIDE SEQUENCE</scope>
    <source>
        <strain evidence="1">NAK:433</strain>
    </source>
</reference>
<gene>
    <name evidence="1" type="primary">csy1</name>
    <name evidence="1" type="ORF">H4F45_13960</name>
</gene>
<dbReference type="AlphaFoldDB" id="A0AAE2WFR7"/>
<dbReference type="Pfam" id="PF09611">
    <property type="entry name" value="Cas_Csy1"/>
    <property type="match status" value="1"/>
</dbReference>
<dbReference type="RefSeq" id="WP_205559438.1">
    <property type="nucleotide sequence ID" value="NZ_JACGEN010000001.1"/>
</dbReference>
<protein>
    <submittedName>
        <fullName evidence="1">Type I-F CRISPR-associated protein Csy1</fullName>
    </submittedName>
</protein>
<evidence type="ECO:0000313" key="2">
    <source>
        <dbReference type="Proteomes" id="UP000768524"/>
    </source>
</evidence>
<evidence type="ECO:0000313" key="1">
    <source>
        <dbReference type="EMBL" id="MBN3052557.1"/>
    </source>
</evidence>
<sequence>MEESRLTQFIVSYINNRKQAKLDAFDKEAEKKRAVLSGEALAAEELELAEKRREIEQKHEVRAWLSDAAKQAHQIRQATHILKFTHSAAKGGSSVLHIKKSEQSYFLSTDTVTKPTIDTAINDAKALATATLLTDESHGESLASALQRGDHRALEALAESPEQLTQWLAGFQQVFTDRQLSSHTLAKQIYFPLKNGEYHLLSPLYSSSLAHALHQRINAVRFGEEAKAIRQAQKANQWHDQLAISYPYLAVQNMGGTKPQNISALNINRNGRSYLLCCAPPQWNNIEKPPQQHDSIFRPRGEVDYHTRATLAQMQRFLLSVKEVENNRDIRQQRLRYLDQLIDQLFFYVSSVQNLPSGWSAESELKRAQQLWLDPYRAETDTVFRREREAGDWQKAVAYDFGRWLNRRLKHEELIFGEVERREWSTAALFKRRMREMESALKEDLA</sequence>
<comment type="caution">
    <text evidence="1">The sequence shown here is derived from an EMBL/GenBank/DDBJ whole genome shotgun (WGS) entry which is preliminary data.</text>
</comment>
<dbReference type="InterPro" id="IPR013397">
    <property type="entry name" value="CRISPR-assoc_prot_Csy1"/>
</dbReference>
<dbReference type="Proteomes" id="UP000768524">
    <property type="component" value="Unassembled WGS sequence"/>
</dbReference>
<name>A0AAE2WFR7_9GAMM</name>
<dbReference type="EMBL" id="JACGEP010000034">
    <property type="protein sequence ID" value="MBN3052557.1"/>
    <property type="molecule type" value="Genomic_DNA"/>
</dbReference>